<gene>
    <name evidence="1" type="ORF">WM40_19425</name>
</gene>
<dbReference type="PATRIC" id="fig|28092.6.peg.4555"/>
<name>A0A0F5JW58_9BURK</name>
<protein>
    <submittedName>
        <fullName evidence="1">Uncharacterized protein</fullName>
    </submittedName>
</protein>
<dbReference type="RefSeq" id="WP_046153706.1">
    <property type="nucleotide sequence ID" value="NZ_CADFGU010000002.1"/>
</dbReference>
<evidence type="ECO:0000313" key="1">
    <source>
        <dbReference type="EMBL" id="KKB62073.1"/>
    </source>
</evidence>
<dbReference type="Proteomes" id="UP000033618">
    <property type="component" value="Unassembled WGS sequence"/>
</dbReference>
<evidence type="ECO:0000313" key="2">
    <source>
        <dbReference type="Proteomes" id="UP000033618"/>
    </source>
</evidence>
<dbReference type="AlphaFoldDB" id="A0A0F5JW58"/>
<organism evidence="1 2">
    <name type="scientific">Robbsia andropogonis</name>
    <dbReference type="NCBI Taxonomy" id="28092"/>
    <lineage>
        <taxon>Bacteria</taxon>
        <taxon>Pseudomonadati</taxon>
        <taxon>Pseudomonadota</taxon>
        <taxon>Betaproteobacteria</taxon>
        <taxon>Burkholderiales</taxon>
        <taxon>Burkholderiaceae</taxon>
        <taxon>Robbsia</taxon>
    </lineage>
</organism>
<sequence>MTTTLPPFLGMSPDSTVRGDAMQVTETGNTSFSGRAAAAAQTLSDTITPADLQHFAAALTAAYSYLKDDDAPDASPTLQYESDMF</sequence>
<accession>A0A0F5JW58</accession>
<dbReference type="EMBL" id="LAQU01000025">
    <property type="protein sequence ID" value="KKB62073.1"/>
    <property type="molecule type" value="Genomic_DNA"/>
</dbReference>
<proteinExistence type="predicted"/>
<comment type="caution">
    <text evidence="1">The sequence shown here is derived from an EMBL/GenBank/DDBJ whole genome shotgun (WGS) entry which is preliminary data.</text>
</comment>
<keyword evidence="2" id="KW-1185">Reference proteome</keyword>
<reference evidence="1 2" key="1">
    <citation type="submission" date="2015-03" db="EMBL/GenBank/DDBJ databases">
        <title>Draft Genome Sequence of Burkholderia andropogonis type strain ICMP2807, isolated from Sorghum bicolor.</title>
        <authorList>
            <person name="Lopes-Santos L."/>
            <person name="Castro D.B."/>
            <person name="Ottoboni L.M."/>
            <person name="Park D."/>
            <person name="Weirc B.S."/>
            <person name="Destefano S.A."/>
        </authorList>
    </citation>
    <scope>NUCLEOTIDE SEQUENCE [LARGE SCALE GENOMIC DNA]</scope>
    <source>
        <strain evidence="1 2">ICMP2807</strain>
    </source>
</reference>